<comment type="subcellular location">
    <subcellularLocation>
        <location evidence="1">Secreted</location>
    </subcellularLocation>
</comment>
<reference evidence="16" key="3">
    <citation type="submission" date="2025-09" db="UniProtKB">
        <authorList>
            <consortium name="Ensembl"/>
        </authorList>
    </citation>
    <scope>IDENTIFICATION</scope>
</reference>
<evidence type="ECO:0000259" key="15">
    <source>
        <dbReference type="PROSITE" id="PS50279"/>
    </source>
</evidence>
<keyword evidence="4" id="KW-0964">Secreted</keyword>
<evidence type="ECO:0000256" key="11">
    <source>
        <dbReference type="ARBA" id="ARBA00023157"/>
    </source>
</evidence>
<dbReference type="GeneID" id="108932013"/>
<organism evidence="16 17">
    <name type="scientific">Scleropages formosus</name>
    <name type="common">Asian bonytongue</name>
    <name type="synonym">Osteoglossum formosum</name>
    <dbReference type="NCBI Taxonomy" id="113540"/>
    <lineage>
        <taxon>Eukaryota</taxon>
        <taxon>Metazoa</taxon>
        <taxon>Chordata</taxon>
        <taxon>Craniata</taxon>
        <taxon>Vertebrata</taxon>
        <taxon>Euteleostomi</taxon>
        <taxon>Actinopterygii</taxon>
        <taxon>Neopterygii</taxon>
        <taxon>Teleostei</taxon>
        <taxon>Osteoglossocephala</taxon>
        <taxon>Osteoglossomorpha</taxon>
        <taxon>Osteoglossiformes</taxon>
        <taxon>Osteoglossidae</taxon>
        <taxon>Scleropages</taxon>
    </lineage>
</organism>
<keyword evidence="12" id="KW-0325">Glycoprotein</keyword>
<feature type="domain" description="BPTI/Kunitz inhibitor" evidence="15">
    <location>
        <begin position="218"/>
        <end position="268"/>
    </location>
</feature>
<accession>A0A8C9W8X2</accession>
<evidence type="ECO:0000256" key="1">
    <source>
        <dbReference type="ARBA" id="ARBA00004613"/>
    </source>
</evidence>
<reference evidence="16" key="2">
    <citation type="submission" date="2025-08" db="UniProtKB">
        <authorList>
            <consortium name="Ensembl"/>
        </authorList>
    </citation>
    <scope>IDENTIFICATION</scope>
</reference>
<gene>
    <name evidence="16" type="primary">ambp</name>
</gene>
<keyword evidence="8" id="KW-0677">Repeat</keyword>
<dbReference type="SUPFAM" id="SSF50814">
    <property type="entry name" value="Lipocalins"/>
    <property type="match status" value="1"/>
</dbReference>
<keyword evidence="10" id="KW-0157">Chromophore</keyword>
<evidence type="ECO:0000256" key="6">
    <source>
        <dbReference type="ARBA" id="ARBA00022690"/>
    </source>
</evidence>
<dbReference type="InterPro" id="IPR036880">
    <property type="entry name" value="Kunitz_BPTI_sf"/>
</dbReference>
<dbReference type="PRINTS" id="PR00179">
    <property type="entry name" value="LIPOCALIN"/>
</dbReference>
<keyword evidence="7 14" id="KW-0732">Signal</keyword>
<feature type="region of interest" description="Disordered" evidence="13">
    <location>
        <begin position="184"/>
        <end position="211"/>
    </location>
</feature>
<dbReference type="InterPro" id="IPR002223">
    <property type="entry name" value="Kunitz_BPTI"/>
</dbReference>
<reference evidence="16 17" key="1">
    <citation type="submission" date="2019-04" db="EMBL/GenBank/DDBJ databases">
        <authorList>
            <consortium name="Wellcome Sanger Institute Data Sharing"/>
        </authorList>
    </citation>
    <scope>NUCLEOTIDE SEQUENCE [LARGE SCALE GENOMIC DNA]</scope>
</reference>
<proteinExistence type="inferred from homology"/>
<evidence type="ECO:0000313" key="17">
    <source>
        <dbReference type="Proteomes" id="UP000694397"/>
    </source>
</evidence>
<dbReference type="KEGG" id="sfm:108932013"/>
<protein>
    <recommendedName>
        <fullName evidence="3">Protein AMBP</fullName>
    </recommendedName>
</protein>
<feature type="domain" description="BPTI/Kunitz inhibitor" evidence="15">
    <location>
        <begin position="407"/>
        <end position="457"/>
    </location>
</feature>
<keyword evidence="17" id="KW-1185">Reference proteome</keyword>
<dbReference type="GO" id="GO:0004867">
    <property type="term" value="F:serine-type endopeptidase inhibitor activity"/>
    <property type="evidence" value="ECO:0007669"/>
    <property type="project" value="UniProtKB-KW"/>
</dbReference>
<feature type="domain" description="BPTI/Kunitz inhibitor" evidence="15">
    <location>
        <begin position="711"/>
        <end position="761"/>
    </location>
</feature>
<dbReference type="CDD" id="cd22597">
    <property type="entry name" value="Kunitz_bikunin_2-like"/>
    <property type="match status" value="3"/>
</dbReference>
<dbReference type="PROSITE" id="PS00280">
    <property type="entry name" value="BPTI_KUNITZ_1"/>
    <property type="match status" value="9"/>
</dbReference>
<evidence type="ECO:0000256" key="12">
    <source>
        <dbReference type="ARBA" id="ARBA00023180"/>
    </source>
</evidence>
<feature type="domain" description="BPTI/Kunitz inhibitor" evidence="15">
    <location>
        <begin position="351"/>
        <end position="401"/>
    </location>
</feature>
<keyword evidence="6" id="KW-0646">Protease inhibitor</keyword>
<evidence type="ECO:0000313" key="16">
    <source>
        <dbReference type="Ensembl" id="ENSSFOP00015072018.1"/>
    </source>
</evidence>
<dbReference type="Gene3D" id="2.40.128.20">
    <property type="match status" value="1"/>
</dbReference>
<dbReference type="CDD" id="cd00109">
    <property type="entry name" value="Kunitz-type"/>
    <property type="match status" value="1"/>
</dbReference>
<dbReference type="InterPro" id="IPR000566">
    <property type="entry name" value="Lipocln_cytosolic_FA-bd_dom"/>
</dbReference>
<dbReference type="RefSeq" id="XP_018603672.2">
    <property type="nucleotide sequence ID" value="XM_018748156.2"/>
</dbReference>
<feature type="domain" description="BPTI/Kunitz inhibitor" evidence="15">
    <location>
        <begin position="597"/>
        <end position="647"/>
    </location>
</feature>
<feature type="chain" id="PRO_5034942220" description="Protein AMBP" evidence="14">
    <location>
        <begin position="19"/>
        <end position="829"/>
    </location>
</feature>
<dbReference type="AlphaFoldDB" id="A0A8C9W8X2"/>
<feature type="compositionally biased region" description="Basic and acidic residues" evidence="13">
    <location>
        <begin position="196"/>
        <end position="205"/>
    </location>
</feature>
<feature type="domain" description="BPTI/Kunitz inhibitor" evidence="15">
    <location>
        <begin position="767"/>
        <end position="815"/>
    </location>
</feature>
<dbReference type="Gene3D" id="4.10.410.10">
    <property type="entry name" value="Pancreatic trypsin inhibitor Kunitz domain"/>
    <property type="match status" value="10"/>
</dbReference>
<dbReference type="InterPro" id="IPR012674">
    <property type="entry name" value="Calycin"/>
</dbReference>
<feature type="signal peptide" evidence="14">
    <location>
        <begin position="1"/>
        <end position="18"/>
    </location>
</feature>
<dbReference type="PRINTS" id="PR00759">
    <property type="entry name" value="BASICPTASE"/>
</dbReference>
<feature type="domain" description="BPTI/Kunitz inhibitor" evidence="15">
    <location>
        <begin position="465"/>
        <end position="515"/>
    </location>
</feature>
<dbReference type="InterPro" id="IPR020901">
    <property type="entry name" value="Prtase_inh_Kunz-CS"/>
</dbReference>
<dbReference type="PRINTS" id="PR01215">
    <property type="entry name" value="A1MCGLOBULIN"/>
</dbReference>
<dbReference type="SMART" id="SM00131">
    <property type="entry name" value="KU"/>
    <property type="match status" value="10"/>
</dbReference>
<evidence type="ECO:0000256" key="14">
    <source>
        <dbReference type="SAM" id="SignalP"/>
    </source>
</evidence>
<dbReference type="InterPro" id="IPR002968">
    <property type="entry name" value="A1-microglobln"/>
</dbReference>
<keyword evidence="11" id="KW-1015">Disulfide bond</keyword>
<dbReference type="Proteomes" id="UP000694397">
    <property type="component" value="Chromosome 6"/>
</dbReference>
<evidence type="ECO:0000256" key="9">
    <source>
        <dbReference type="ARBA" id="ARBA00022900"/>
    </source>
</evidence>
<keyword evidence="9" id="KW-0722">Serine protease inhibitor</keyword>
<dbReference type="PANTHER" id="PTHR46676:SF1">
    <property type="entry name" value="PROTEIN AMBP"/>
    <property type="match status" value="1"/>
</dbReference>
<dbReference type="GO" id="GO:0005576">
    <property type="term" value="C:extracellular region"/>
    <property type="evidence" value="ECO:0007669"/>
    <property type="project" value="UniProtKB-SubCell"/>
</dbReference>
<dbReference type="Pfam" id="PF00061">
    <property type="entry name" value="Lipocalin"/>
    <property type="match status" value="1"/>
</dbReference>
<feature type="domain" description="BPTI/Kunitz inhibitor" evidence="15">
    <location>
        <begin position="653"/>
        <end position="703"/>
    </location>
</feature>
<evidence type="ECO:0000256" key="5">
    <source>
        <dbReference type="ARBA" id="ARBA00022685"/>
    </source>
</evidence>
<dbReference type="OrthoDB" id="5950222at2759"/>
<dbReference type="SUPFAM" id="SSF57362">
    <property type="entry name" value="BPTI-like"/>
    <property type="match status" value="10"/>
</dbReference>
<feature type="domain" description="BPTI/Kunitz inhibitor" evidence="15">
    <location>
        <begin position="521"/>
        <end position="571"/>
    </location>
</feature>
<dbReference type="PANTHER" id="PTHR46676">
    <property type="entry name" value="PROTEIN AMBP"/>
    <property type="match status" value="1"/>
</dbReference>
<comment type="similarity">
    <text evidence="2">In the N-terminal section; belongs to the calycin superfamily. Lipocalin family.</text>
</comment>
<sequence>MQRTVLLLLLAIGAPALGGPLPSEPFFSIQENFDLNQFMGKWYDVAAASNCPWLKSYKGHITAGTLEVKPGESSDTISMTRTAIRHGTCKQMSMIYKLTETPGRLFYHNDKWAADIDTYVVHTNYDEYAIVAMTKQKKGQNKTTTFKLYDRSAELRPTLMDEFTQLVKEQGMSDDDIVTLKNAGECVPGEPAPEPEIQRRRRDAESVTSNTTPVNDSCLSLPDAGHCLAWFPRFFYNSTVKACQSFIYGGCEGNHNNFLTEKACLQTCRTKDACRQPIVSGPCKAYLPRWGFDSESNECVFFLYGGCHGNSNNFHSLQECEEYCGSAKKNELRAIPCTPGEICTQPSSNYCHEAPERGPCNASFPHFYYNASLMACQRFTYGGCQGNKNNFKTENACLQSCQTKAACTLPIVVGPCKAFAPRWAFDSQSGKCVFFVYGGCQGNSNNFYSQSECQEFCEATKGDPCLSPPDEGPCNAFFPRYYYNSTLMTCTTFTYGGCQANQNNFPTERACQESCRTAAACRLPTVIGPCKAAFRRWTFDSVKGECVPFIYGGCEGNGNNFYTKKECEKFCGNMPMAARAEPCLPGEACAPASSDDCLGAPETGLCDSSFQRFYYNSSTMTCEPFTYGGCPGNKNNFETEKECLQNCHSEVACRQPIVPGPCMARFPRWAFDAVKGKCMPFIYGGCKGNGNNFHSKKSCEELCGDMEGDPCLSPPDAGPCDGAFVHFYYNSTLMACENFTYGGCQGNQNNFLTESKCLQSCRTPAACRLPVVTGPCKAAFPRWAFQRDNCVPFTYGGCDGNSNNFDSKTECEKYCGVSEDGDEEVMEVS</sequence>
<dbReference type="InterPro" id="IPR029856">
    <property type="entry name" value="AMBP"/>
</dbReference>
<dbReference type="CTD" id="259"/>
<dbReference type="PROSITE" id="PS50279">
    <property type="entry name" value="BPTI_KUNITZ_2"/>
    <property type="match status" value="10"/>
</dbReference>
<feature type="domain" description="BPTI/Kunitz inhibitor" evidence="15">
    <location>
        <begin position="274"/>
        <end position="324"/>
    </location>
</feature>
<dbReference type="GeneTree" id="ENSGT00940000168743"/>
<evidence type="ECO:0000256" key="3">
    <source>
        <dbReference type="ARBA" id="ARBA00018905"/>
    </source>
</evidence>
<evidence type="ECO:0000256" key="7">
    <source>
        <dbReference type="ARBA" id="ARBA00022729"/>
    </source>
</evidence>
<evidence type="ECO:0000256" key="8">
    <source>
        <dbReference type="ARBA" id="ARBA00022737"/>
    </source>
</evidence>
<keyword evidence="5" id="KW-0165">Cleavage on pair of basic residues</keyword>
<evidence type="ECO:0000256" key="2">
    <source>
        <dbReference type="ARBA" id="ARBA00008238"/>
    </source>
</evidence>
<evidence type="ECO:0000256" key="13">
    <source>
        <dbReference type="SAM" id="MobiDB-lite"/>
    </source>
</evidence>
<dbReference type="Ensembl" id="ENSSFOT00015040313.1">
    <property type="protein sequence ID" value="ENSSFOP00015072018.1"/>
    <property type="gene ID" value="ENSSFOG00015023097.2"/>
</dbReference>
<evidence type="ECO:0000256" key="10">
    <source>
        <dbReference type="ARBA" id="ARBA00022991"/>
    </source>
</evidence>
<evidence type="ECO:0000256" key="4">
    <source>
        <dbReference type="ARBA" id="ARBA00022525"/>
    </source>
</evidence>
<dbReference type="FunFam" id="4.10.410.10:FF:000005">
    <property type="entry name" value="Pancreatic trypsin inhibitor"/>
    <property type="match status" value="5"/>
</dbReference>
<dbReference type="Pfam" id="PF00014">
    <property type="entry name" value="Kunitz_BPTI"/>
    <property type="match status" value="10"/>
</dbReference>
<name>A0A8C9W8X2_SCLFO</name>